<evidence type="ECO:0000256" key="5">
    <source>
        <dbReference type="ARBA" id="ARBA00022679"/>
    </source>
</evidence>
<evidence type="ECO:0000256" key="7">
    <source>
        <dbReference type="ARBA" id="ARBA00022777"/>
    </source>
</evidence>
<dbReference type="GeneID" id="66343899"/>
<feature type="domain" description="PTS EIIB type-4" evidence="8">
    <location>
        <begin position="1"/>
        <end position="162"/>
    </location>
</feature>
<organism evidence="9 10">
    <name type="scientific">Clostridium beijerinckii</name>
    <name type="common">Clostridium MP</name>
    <dbReference type="NCBI Taxonomy" id="1520"/>
    <lineage>
        <taxon>Bacteria</taxon>
        <taxon>Bacillati</taxon>
        <taxon>Bacillota</taxon>
        <taxon>Clostridia</taxon>
        <taxon>Eubacteriales</taxon>
        <taxon>Clostridiaceae</taxon>
        <taxon>Clostridium</taxon>
    </lineage>
</organism>
<evidence type="ECO:0000313" key="9">
    <source>
        <dbReference type="EMBL" id="NRV08088.1"/>
    </source>
</evidence>
<evidence type="ECO:0000313" key="10">
    <source>
        <dbReference type="Proteomes" id="UP000821656"/>
    </source>
</evidence>
<dbReference type="InterPro" id="IPR036667">
    <property type="entry name" value="PTS_IIB_sorbose-sp_sf"/>
</dbReference>
<accession>A0A9Q5D669</accession>
<proteinExistence type="predicted"/>
<dbReference type="InterPro" id="IPR004720">
    <property type="entry name" value="PTS_IIB_sorbose-sp"/>
</dbReference>
<dbReference type="Pfam" id="PF03830">
    <property type="entry name" value="PTSIIB_sorb"/>
    <property type="match status" value="1"/>
</dbReference>
<dbReference type="RefSeq" id="WP_236886724.1">
    <property type="nucleotide sequence ID" value="NZ_CP010086.2"/>
</dbReference>
<dbReference type="SUPFAM" id="SSF52728">
    <property type="entry name" value="PTS IIb component"/>
    <property type="match status" value="1"/>
</dbReference>
<keyword evidence="6" id="KW-0598">Phosphotransferase system</keyword>
<evidence type="ECO:0000256" key="3">
    <source>
        <dbReference type="ARBA" id="ARBA00022490"/>
    </source>
</evidence>
<keyword evidence="2" id="KW-0813">Transport</keyword>
<dbReference type="PROSITE" id="PS51101">
    <property type="entry name" value="PTS_EIIB_TYPE_4"/>
    <property type="match status" value="1"/>
</dbReference>
<name>A0A9Q5D669_CLOBE</name>
<dbReference type="GO" id="GO:0008982">
    <property type="term" value="F:protein-N(PI)-phosphohistidine-sugar phosphotransferase activity"/>
    <property type="evidence" value="ECO:0007669"/>
    <property type="project" value="InterPro"/>
</dbReference>
<evidence type="ECO:0000256" key="4">
    <source>
        <dbReference type="ARBA" id="ARBA00022597"/>
    </source>
</evidence>
<comment type="subcellular location">
    <subcellularLocation>
        <location evidence="1">Cytoplasm</location>
    </subcellularLocation>
</comment>
<reference evidence="9" key="1">
    <citation type="submission" date="2020-05" db="EMBL/GenBank/DDBJ databases">
        <title>Genomic insights into acetone-butanol-ethanol (ABE) fermentation by sequencing solventogenic clostridia strains.</title>
        <authorList>
            <person name="Brown S."/>
        </authorList>
    </citation>
    <scope>NUCLEOTIDE SEQUENCE</scope>
    <source>
        <strain evidence="9">DJ126</strain>
    </source>
</reference>
<protein>
    <submittedName>
        <fullName evidence="9">Mannose/fructose/N-acetylgalactosamine-specific phosphotransferase system component IIB</fullName>
    </submittedName>
</protein>
<dbReference type="GO" id="GO:0016301">
    <property type="term" value="F:kinase activity"/>
    <property type="evidence" value="ECO:0007669"/>
    <property type="project" value="UniProtKB-KW"/>
</dbReference>
<evidence type="ECO:0000256" key="2">
    <source>
        <dbReference type="ARBA" id="ARBA00022448"/>
    </source>
</evidence>
<comment type="caution">
    <text evidence="9">The sequence shown here is derived from an EMBL/GenBank/DDBJ whole genome shotgun (WGS) entry which is preliminary data.</text>
</comment>
<dbReference type="AlphaFoldDB" id="A0A9Q5D669"/>
<sequence>MKKMISLMRIDDRLIHGQVAFGWSTSLGINVILVVNDEAKNDQMKAMALNLAKPNNVTLYIRGVQESGEIVEKFAQSKKNNVLVLVKNTKDALELVKNSGGAIKELNVGGLRYEAGKQKLTDLVAVDENDVSNLKEINDLGIEIEFRMLPRDKKKTLSDLLK</sequence>
<keyword evidence="4" id="KW-0762">Sugar transport</keyword>
<dbReference type="GO" id="GO:0005737">
    <property type="term" value="C:cytoplasm"/>
    <property type="evidence" value="ECO:0007669"/>
    <property type="project" value="UniProtKB-SubCell"/>
</dbReference>
<dbReference type="Gene3D" id="3.40.35.10">
    <property type="entry name" value="Phosphotransferase system, sorbose subfamily IIB component"/>
    <property type="match status" value="1"/>
</dbReference>
<dbReference type="EMBL" id="JABSXK010000001">
    <property type="protein sequence ID" value="NRV08088.1"/>
    <property type="molecule type" value="Genomic_DNA"/>
</dbReference>
<keyword evidence="5" id="KW-0808">Transferase</keyword>
<dbReference type="GO" id="GO:0009401">
    <property type="term" value="P:phosphoenolpyruvate-dependent sugar phosphotransferase system"/>
    <property type="evidence" value="ECO:0007669"/>
    <property type="project" value="UniProtKB-KW"/>
</dbReference>
<gene>
    <name evidence="9" type="ORF">DFH45_001051</name>
</gene>
<keyword evidence="3" id="KW-0963">Cytoplasm</keyword>
<dbReference type="Proteomes" id="UP000821656">
    <property type="component" value="Unassembled WGS sequence"/>
</dbReference>
<evidence type="ECO:0000256" key="1">
    <source>
        <dbReference type="ARBA" id="ARBA00004496"/>
    </source>
</evidence>
<evidence type="ECO:0000256" key="6">
    <source>
        <dbReference type="ARBA" id="ARBA00022683"/>
    </source>
</evidence>
<evidence type="ECO:0000259" key="8">
    <source>
        <dbReference type="PROSITE" id="PS51101"/>
    </source>
</evidence>
<keyword evidence="7" id="KW-0418">Kinase</keyword>